<dbReference type="RefSeq" id="WP_210660670.1">
    <property type="nucleotide sequence ID" value="NZ_JAGKQQ010000001.1"/>
</dbReference>
<sequence>MTGLRREAYLNSNLGPNASETQKKLKSVIENVSVDLGDKNINEIPLFELLSELSKRYSVSFVVMEEYFKAEQQPTIKEEKPKIAATQLRGLKLGNFLDIVLLSMNATFIVRPDYIEVTTFQRRLEEKVTQVFPVADLAIPIPQSVNQRTLFQNQQFQNQSLAIFGQASLFGAGCRTSGPVREPVRRGRGRGRWEPAQRDGGGGPFGAGQQLGNQGNLGSGAGSPGSPGPARAVQGTSGASSGSRAGTRASSSCADLRDRGQGRVGQHPHSRPMPGMGDDDVPTVRAELLNSLGYYPRPGP</sequence>
<comment type="caution">
    <text evidence="2">The sequence shown here is derived from an EMBL/GenBank/DDBJ whole genome shotgun (WGS) entry which is preliminary data.</text>
</comment>
<feature type="region of interest" description="Disordered" evidence="1">
    <location>
        <begin position="175"/>
        <end position="300"/>
    </location>
</feature>
<reference evidence="2 3" key="1">
    <citation type="submission" date="2021-04" db="EMBL/GenBank/DDBJ databases">
        <authorList>
            <person name="Ivanova A."/>
        </authorList>
    </citation>
    <scope>NUCLEOTIDE SEQUENCE [LARGE SCALE GENOMIC DNA]</scope>
    <source>
        <strain evidence="2 3">G18</strain>
    </source>
</reference>
<evidence type="ECO:0000256" key="1">
    <source>
        <dbReference type="SAM" id="MobiDB-lite"/>
    </source>
</evidence>
<evidence type="ECO:0000313" key="2">
    <source>
        <dbReference type="EMBL" id="MBP3959842.1"/>
    </source>
</evidence>
<protein>
    <submittedName>
        <fullName evidence="2">Uncharacterized protein</fullName>
    </submittedName>
</protein>
<dbReference type="EMBL" id="JAGKQQ010000001">
    <property type="protein sequence ID" value="MBP3959842.1"/>
    <property type="molecule type" value="Genomic_DNA"/>
</dbReference>
<evidence type="ECO:0000313" key="3">
    <source>
        <dbReference type="Proteomes" id="UP000676565"/>
    </source>
</evidence>
<accession>A0ABS5C1J2</accession>
<dbReference type="Proteomes" id="UP000676565">
    <property type="component" value="Unassembled WGS sequence"/>
</dbReference>
<organism evidence="2 3">
    <name type="scientific">Gemmata palustris</name>
    <dbReference type="NCBI Taxonomy" id="2822762"/>
    <lineage>
        <taxon>Bacteria</taxon>
        <taxon>Pseudomonadati</taxon>
        <taxon>Planctomycetota</taxon>
        <taxon>Planctomycetia</taxon>
        <taxon>Gemmatales</taxon>
        <taxon>Gemmataceae</taxon>
        <taxon>Gemmata</taxon>
    </lineage>
</organism>
<keyword evidence="3" id="KW-1185">Reference proteome</keyword>
<proteinExistence type="predicted"/>
<gene>
    <name evidence="2" type="ORF">J8F10_31730</name>
</gene>
<feature type="compositionally biased region" description="Gly residues" evidence="1">
    <location>
        <begin position="215"/>
        <end position="225"/>
    </location>
</feature>
<feature type="compositionally biased region" description="Low complexity" evidence="1">
    <location>
        <begin position="228"/>
        <end position="252"/>
    </location>
</feature>
<name>A0ABS5C1J2_9BACT</name>